<evidence type="ECO:0000256" key="3">
    <source>
        <dbReference type="ARBA" id="ARBA00018672"/>
    </source>
</evidence>
<evidence type="ECO:0000256" key="4">
    <source>
        <dbReference type="ARBA" id="ARBA00022553"/>
    </source>
</evidence>
<dbReference type="SMART" id="SM00387">
    <property type="entry name" value="HATPase_c"/>
    <property type="match status" value="1"/>
</dbReference>
<dbReference type="CDD" id="cd17546">
    <property type="entry name" value="REC_hyHK_CKI1_RcsC-like"/>
    <property type="match status" value="1"/>
</dbReference>
<dbReference type="EMBL" id="CABHNA010000024">
    <property type="protein sequence ID" value="VUW94722.1"/>
    <property type="molecule type" value="Genomic_DNA"/>
</dbReference>
<dbReference type="EC" id="2.7.13.3" evidence="2"/>
<dbReference type="InterPro" id="IPR003661">
    <property type="entry name" value="HisK_dim/P_dom"/>
</dbReference>
<keyword evidence="13" id="KW-0808">Transferase</keyword>
<evidence type="ECO:0000256" key="7">
    <source>
        <dbReference type="ARBA" id="ARBA00024867"/>
    </source>
</evidence>
<dbReference type="InterPro" id="IPR005467">
    <property type="entry name" value="His_kinase_dom"/>
</dbReference>
<dbReference type="Gene3D" id="3.30.565.10">
    <property type="entry name" value="Histidine kinase-like ATPase, C-terminal domain"/>
    <property type="match status" value="1"/>
</dbReference>
<dbReference type="PANTHER" id="PTHR45339">
    <property type="entry name" value="HYBRID SIGNAL TRANSDUCTION HISTIDINE KINASE J"/>
    <property type="match status" value="1"/>
</dbReference>
<dbReference type="CDD" id="cd00082">
    <property type="entry name" value="HisKA"/>
    <property type="match status" value="1"/>
</dbReference>
<name>A0A564SIG4_9FIRM</name>
<dbReference type="InterPro" id="IPR001789">
    <property type="entry name" value="Sig_transdc_resp-reg_receiver"/>
</dbReference>
<evidence type="ECO:0000256" key="9">
    <source>
        <dbReference type="SAM" id="MobiDB-lite"/>
    </source>
</evidence>
<comment type="catalytic activity">
    <reaction evidence="1">
        <text>ATP + protein L-histidine = ADP + protein N-phospho-L-histidine.</text>
        <dbReference type="EC" id="2.7.13.3"/>
    </reaction>
</comment>
<feature type="domain" description="PAC" evidence="12">
    <location>
        <begin position="91"/>
        <end position="149"/>
    </location>
</feature>
<dbReference type="Gene3D" id="3.30.450.20">
    <property type="entry name" value="PAS domain"/>
    <property type="match status" value="1"/>
</dbReference>
<dbReference type="PROSITE" id="PS50110">
    <property type="entry name" value="RESPONSE_REGULATORY"/>
    <property type="match status" value="1"/>
</dbReference>
<dbReference type="AlphaFoldDB" id="A0A564SIG4"/>
<evidence type="ECO:0000256" key="1">
    <source>
        <dbReference type="ARBA" id="ARBA00000085"/>
    </source>
</evidence>
<keyword evidence="5 13" id="KW-0418">Kinase</keyword>
<dbReference type="SUPFAM" id="SSF55874">
    <property type="entry name" value="ATPase domain of HSP90 chaperone/DNA topoisomerase II/histidine kinase"/>
    <property type="match status" value="1"/>
</dbReference>
<dbReference type="PROSITE" id="PS50109">
    <property type="entry name" value="HIS_KIN"/>
    <property type="match status" value="1"/>
</dbReference>
<evidence type="ECO:0000256" key="8">
    <source>
        <dbReference type="PROSITE-ProRule" id="PRU00169"/>
    </source>
</evidence>
<evidence type="ECO:0000259" key="10">
    <source>
        <dbReference type="PROSITE" id="PS50109"/>
    </source>
</evidence>
<sequence>MEIDNNSKFARSILKTLCQNYFTGMVVDVEKNQYEVLHFSPWMEKYSKQGSFSEFVDEYVRDYVTGDFRKELQNALSISMLRKYLESMRGDNTECSYYMEYESLRYGEPHWCKCKMTPMLDEENEKAQHMLVLFRDITEQKNAELKYEENLKSAKEQAEAAQKRAEKAQKRAEKAREEADRANEAKTNFLRRMSHDIRTPINGIRGLVQMSYYYETDPEKLQDCRRKVLGATDHLLSLVNDVLDMGKLEAGQFTLKHDPFMLSKILTEVNMVSETQAESCNVHFISKDIGEIEHDHVIGSPVYLKRIFLNFTSNAIKYNRAGGQVYVHGHEVSFDGKTALYEFVCEDTGIGMSEEFQNRAFDPFTQEERDDARTTYVGTGLGLSITKQLIDLMGGTIELESTVGVGTKITFRIPLEVDFAEHEEEKEVDYSKIMFDGVRVLLAEDNDLNAEIASFMLEHHGMKVTWVKNGKFAVDEMKQRAEDYDLIFMDIMMPIMDGLKATKKIRKMGYTIPIIAMTANAFTDDMQKSLEAGMNAHLTKPLKEKSIVKMIVKYVK</sequence>
<dbReference type="SMART" id="SM00388">
    <property type="entry name" value="HisKA"/>
    <property type="match status" value="1"/>
</dbReference>
<dbReference type="InterPro" id="IPR036890">
    <property type="entry name" value="HATPase_C_sf"/>
</dbReference>
<dbReference type="Proteomes" id="UP000363661">
    <property type="component" value="Unassembled WGS sequence"/>
</dbReference>
<dbReference type="InterPro" id="IPR011006">
    <property type="entry name" value="CheY-like_superfamily"/>
</dbReference>
<feature type="region of interest" description="Disordered" evidence="9">
    <location>
        <begin position="156"/>
        <end position="182"/>
    </location>
</feature>
<dbReference type="PROSITE" id="PS50113">
    <property type="entry name" value="PAC"/>
    <property type="match status" value="1"/>
</dbReference>
<dbReference type="InterPro" id="IPR004358">
    <property type="entry name" value="Sig_transdc_His_kin-like_C"/>
</dbReference>
<evidence type="ECO:0000313" key="14">
    <source>
        <dbReference type="Proteomes" id="UP000363661"/>
    </source>
</evidence>
<dbReference type="Gene3D" id="3.40.50.2300">
    <property type="match status" value="1"/>
</dbReference>
<protein>
    <recommendedName>
        <fullName evidence="3">Stage 0 sporulation protein A homolog</fullName>
        <ecNumber evidence="2">2.7.13.3</ecNumber>
    </recommendedName>
</protein>
<keyword evidence="14" id="KW-1185">Reference proteome</keyword>
<dbReference type="RefSeq" id="WP_144366329.1">
    <property type="nucleotide sequence ID" value="NZ_CABHNA010000024.1"/>
</dbReference>
<proteinExistence type="predicted"/>
<reference evidence="13 14" key="1">
    <citation type="submission" date="2019-07" db="EMBL/GenBank/DDBJ databases">
        <authorList>
            <person name="Hibberd C M."/>
            <person name="Gehrig L. J."/>
            <person name="Chang H.-W."/>
            <person name="Venkatesh S."/>
        </authorList>
    </citation>
    <scope>NUCLEOTIDE SEQUENCE [LARGE SCALE GENOMIC DNA]</scope>
    <source>
        <strain evidence="13">Ruminococcus_torques_SSTS_Bg7063</strain>
    </source>
</reference>
<dbReference type="InterPro" id="IPR000700">
    <property type="entry name" value="PAS-assoc_C"/>
</dbReference>
<dbReference type="Gene3D" id="1.10.287.130">
    <property type="match status" value="1"/>
</dbReference>
<evidence type="ECO:0000256" key="5">
    <source>
        <dbReference type="ARBA" id="ARBA00022777"/>
    </source>
</evidence>
<dbReference type="Pfam" id="PF00512">
    <property type="entry name" value="HisKA"/>
    <property type="match status" value="1"/>
</dbReference>
<dbReference type="PRINTS" id="PR00344">
    <property type="entry name" value="BCTRLSENSOR"/>
</dbReference>
<organism evidence="13 14">
    <name type="scientific">[Ruminococcus] torques</name>
    <dbReference type="NCBI Taxonomy" id="33039"/>
    <lineage>
        <taxon>Bacteria</taxon>
        <taxon>Bacillati</taxon>
        <taxon>Bacillota</taxon>
        <taxon>Clostridia</taxon>
        <taxon>Lachnospirales</taxon>
        <taxon>Lachnospiraceae</taxon>
        <taxon>Mediterraneibacter</taxon>
    </lineage>
</organism>
<dbReference type="InterPro" id="IPR036097">
    <property type="entry name" value="HisK_dim/P_sf"/>
</dbReference>
<feature type="modified residue" description="4-aspartylphosphate" evidence="8">
    <location>
        <position position="490"/>
    </location>
</feature>
<dbReference type="PANTHER" id="PTHR45339:SF5">
    <property type="entry name" value="HISTIDINE KINASE"/>
    <property type="match status" value="1"/>
</dbReference>
<dbReference type="InterPro" id="IPR003594">
    <property type="entry name" value="HATPase_dom"/>
</dbReference>
<dbReference type="GO" id="GO:0000155">
    <property type="term" value="F:phosphorelay sensor kinase activity"/>
    <property type="evidence" value="ECO:0007669"/>
    <property type="project" value="InterPro"/>
</dbReference>
<dbReference type="SUPFAM" id="SSF52172">
    <property type="entry name" value="CheY-like"/>
    <property type="match status" value="1"/>
</dbReference>
<keyword evidence="4 8" id="KW-0597">Phosphoprotein</keyword>
<evidence type="ECO:0000256" key="2">
    <source>
        <dbReference type="ARBA" id="ARBA00012438"/>
    </source>
</evidence>
<gene>
    <name evidence="13" type="primary">luxQ_2</name>
    <name evidence="13" type="ORF">RTSSTS7063_00339</name>
</gene>
<keyword evidence="6" id="KW-0902">Two-component regulatory system</keyword>
<dbReference type="Pfam" id="PF02518">
    <property type="entry name" value="HATPase_c"/>
    <property type="match status" value="1"/>
</dbReference>
<evidence type="ECO:0000259" key="12">
    <source>
        <dbReference type="PROSITE" id="PS50113"/>
    </source>
</evidence>
<evidence type="ECO:0000256" key="6">
    <source>
        <dbReference type="ARBA" id="ARBA00023012"/>
    </source>
</evidence>
<dbReference type="SUPFAM" id="SSF47384">
    <property type="entry name" value="Homodimeric domain of signal transducing histidine kinase"/>
    <property type="match status" value="1"/>
</dbReference>
<accession>A0A564SIG4</accession>
<dbReference type="SUPFAM" id="SSF55785">
    <property type="entry name" value="PYP-like sensor domain (PAS domain)"/>
    <property type="match status" value="1"/>
</dbReference>
<evidence type="ECO:0000313" key="13">
    <source>
        <dbReference type="EMBL" id="VUW94722.1"/>
    </source>
</evidence>
<comment type="function">
    <text evidence="7">May play the central regulatory role in sporulation. It may be an element of the effector pathway responsible for the activation of sporulation genes in response to nutritional stress. Spo0A may act in concert with spo0H (a sigma factor) to control the expression of some genes that are critical to the sporulation process.</text>
</comment>
<dbReference type="Pfam" id="PF00072">
    <property type="entry name" value="Response_reg"/>
    <property type="match status" value="1"/>
</dbReference>
<dbReference type="SMART" id="SM00448">
    <property type="entry name" value="REC"/>
    <property type="match status" value="1"/>
</dbReference>
<dbReference type="InterPro" id="IPR035965">
    <property type="entry name" value="PAS-like_dom_sf"/>
</dbReference>
<feature type="domain" description="Response regulatory" evidence="11">
    <location>
        <begin position="439"/>
        <end position="555"/>
    </location>
</feature>
<feature type="domain" description="Histidine kinase" evidence="10">
    <location>
        <begin position="192"/>
        <end position="417"/>
    </location>
</feature>
<evidence type="ECO:0000259" key="11">
    <source>
        <dbReference type="PROSITE" id="PS50110"/>
    </source>
</evidence>